<dbReference type="PROSITE" id="PS50893">
    <property type="entry name" value="ABC_TRANSPORTER_2"/>
    <property type="match status" value="2"/>
</dbReference>
<evidence type="ECO:0000259" key="8">
    <source>
        <dbReference type="PROSITE" id="PS50893"/>
    </source>
</evidence>
<evidence type="ECO:0000256" key="6">
    <source>
        <dbReference type="ARBA" id="ARBA00022967"/>
    </source>
</evidence>
<dbReference type="Proteomes" id="UP000823933">
    <property type="component" value="Unassembled WGS sequence"/>
</dbReference>
<dbReference type="PANTHER" id="PTHR43790">
    <property type="entry name" value="CARBOHYDRATE TRANSPORT ATP-BINDING PROTEIN MG119-RELATED"/>
    <property type="match status" value="1"/>
</dbReference>
<dbReference type="SUPFAM" id="SSF52540">
    <property type="entry name" value="P-loop containing nucleoside triphosphate hydrolases"/>
    <property type="match status" value="2"/>
</dbReference>
<keyword evidence="1" id="KW-0813">Transport</keyword>
<keyword evidence="2" id="KW-1003">Cell membrane</keyword>
<name>A0A9D1TV03_9FIRM</name>
<dbReference type="GO" id="GO:0005524">
    <property type="term" value="F:ATP binding"/>
    <property type="evidence" value="ECO:0007669"/>
    <property type="project" value="UniProtKB-KW"/>
</dbReference>
<dbReference type="InterPro" id="IPR017871">
    <property type="entry name" value="ABC_transporter-like_CS"/>
</dbReference>
<dbReference type="Gene3D" id="3.40.50.300">
    <property type="entry name" value="P-loop containing nucleotide triphosphate hydrolases"/>
    <property type="match status" value="2"/>
</dbReference>
<reference evidence="9" key="1">
    <citation type="journal article" date="2021" name="PeerJ">
        <title>Extensive microbial diversity within the chicken gut microbiome revealed by metagenomics and culture.</title>
        <authorList>
            <person name="Gilroy R."/>
            <person name="Ravi A."/>
            <person name="Getino M."/>
            <person name="Pursley I."/>
            <person name="Horton D.L."/>
            <person name="Alikhan N.F."/>
            <person name="Baker D."/>
            <person name="Gharbi K."/>
            <person name="Hall N."/>
            <person name="Watson M."/>
            <person name="Adriaenssens E.M."/>
            <person name="Foster-Nyarko E."/>
            <person name="Jarju S."/>
            <person name="Secka A."/>
            <person name="Antonio M."/>
            <person name="Oren A."/>
            <person name="Chaudhuri R.R."/>
            <person name="La Ragione R."/>
            <person name="Hildebrand F."/>
            <person name="Pallen M.J."/>
        </authorList>
    </citation>
    <scope>NUCLEOTIDE SEQUENCE</scope>
    <source>
        <strain evidence="9">ChiHcolR34-3080</strain>
    </source>
</reference>
<feature type="domain" description="ABC transporter" evidence="8">
    <location>
        <begin position="9"/>
        <end position="246"/>
    </location>
</feature>
<dbReference type="InterPro" id="IPR003439">
    <property type="entry name" value="ABC_transporter-like_ATP-bd"/>
</dbReference>
<keyword evidence="4" id="KW-0547">Nucleotide-binding</keyword>
<dbReference type="CDD" id="cd03216">
    <property type="entry name" value="ABC_Carb_Monos_I"/>
    <property type="match status" value="1"/>
</dbReference>
<proteinExistence type="predicted"/>
<dbReference type="GO" id="GO:0016887">
    <property type="term" value="F:ATP hydrolysis activity"/>
    <property type="evidence" value="ECO:0007669"/>
    <property type="project" value="InterPro"/>
</dbReference>
<dbReference type="AlphaFoldDB" id="A0A9D1TV03"/>
<evidence type="ECO:0000313" key="10">
    <source>
        <dbReference type="Proteomes" id="UP000823933"/>
    </source>
</evidence>
<evidence type="ECO:0000256" key="2">
    <source>
        <dbReference type="ARBA" id="ARBA00022475"/>
    </source>
</evidence>
<evidence type="ECO:0000256" key="5">
    <source>
        <dbReference type="ARBA" id="ARBA00022840"/>
    </source>
</evidence>
<dbReference type="EMBL" id="DXHQ01000002">
    <property type="protein sequence ID" value="HIW07786.1"/>
    <property type="molecule type" value="Genomic_DNA"/>
</dbReference>
<dbReference type="Pfam" id="PF00005">
    <property type="entry name" value="ABC_tran"/>
    <property type="match status" value="2"/>
</dbReference>
<evidence type="ECO:0000313" key="9">
    <source>
        <dbReference type="EMBL" id="HIW07786.1"/>
    </source>
</evidence>
<keyword evidence="7" id="KW-0472">Membrane</keyword>
<evidence type="ECO:0000256" key="1">
    <source>
        <dbReference type="ARBA" id="ARBA00022448"/>
    </source>
</evidence>
<sequence>MPQKGEVLLEVKDMCKNFGVTVALNHVDFVVKRGEIRGLIGENGSGKSTVSSIAAGIQKATSGEMFYKGKPWNPASTLEAQSAGICMIVQEAGTIPDIPVADNIFLGHEKMFAKGPFVNHARMVQEAQKLLDSLGIKIDASMRTGRLSMQQCKLVEIAKGMYWKPEIFIVDETTTALSQTGRELLYKLMHQLSGEGHSVLFISHDLNELIEQCDAVTVLRDGKIIGSLDKSEFDPDLMKKMMVGREVKGDYYRSDYDGYSDEVVLRADCITTRQDLMCFDLELHKGEILGIGGLSECGMHTVGKALFGAEKILDGKVTVGPNQVEVKNPETAIANSIGYTSKDRDHESVGLPGSIRDNIASTGYKANRIFGPIISFKKEKAYVDKEIKDLSLKCASQYHMVNTLSGGNKQKVVFGKWIGADSRILILDCPTRGIDIGVKAAMYQLIYKMKKEGRSILLISEELPELIGMSDRILIMKDGQVVHETLRSENPTEHDLIEYMI</sequence>
<organism evidence="9 10">
    <name type="scientific">Candidatus Faecalibacterium intestinigallinarum</name>
    <dbReference type="NCBI Taxonomy" id="2838581"/>
    <lineage>
        <taxon>Bacteria</taxon>
        <taxon>Bacillati</taxon>
        <taxon>Bacillota</taxon>
        <taxon>Clostridia</taxon>
        <taxon>Eubacteriales</taxon>
        <taxon>Oscillospiraceae</taxon>
        <taxon>Faecalibacterium</taxon>
    </lineage>
</organism>
<dbReference type="InterPro" id="IPR050107">
    <property type="entry name" value="ABC_carbohydrate_import_ATPase"/>
</dbReference>
<keyword evidence="5 9" id="KW-0067">ATP-binding</keyword>
<evidence type="ECO:0000256" key="4">
    <source>
        <dbReference type="ARBA" id="ARBA00022741"/>
    </source>
</evidence>
<evidence type="ECO:0000256" key="7">
    <source>
        <dbReference type="ARBA" id="ARBA00023136"/>
    </source>
</evidence>
<dbReference type="InterPro" id="IPR027417">
    <property type="entry name" value="P-loop_NTPase"/>
</dbReference>
<dbReference type="PANTHER" id="PTHR43790:SF3">
    <property type="entry name" value="D-ALLOSE IMPORT ATP-BINDING PROTEIN ALSA-RELATED"/>
    <property type="match status" value="1"/>
</dbReference>
<feature type="domain" description="ABC transporter" evidence="8">
    <location>
        <begin position="259"/>
        <end position="500"/>
    </location>
</feature>
<keyword evidence="6" id="KW-1278">Translocase</keyword>
<reference evidence="9" key="2">
    <citation type="submission" date="2021-04" db="EMBL/GenBank/DDBJ databases">
        <authorList>
            <person name="Gilroy R."/>
        </authorList>
    </citation>
    <scope>NUCLEOTIDE SEQUENCE</scope>
    <source>
        <strain evidence="9">ChiHcolR34-3080</strain>
    </source>
</reference>
<comment type="caution">
    <text evidence="9">The sequence shown here is derived from an EMBL/GenBank/DDBJ whole genome shotgun (WGS) entry which is preliminary data.</text>
</comment>
<dbReference type="PROSITE" id="PS00211">
    <property type="entry name" value="ABC_TRANSPORTER_1"/>
    <property type="match status" value="1"/>
</dbReference>
<accession>A0A9D1TV03</accession>
<gene>
    <name evidence="9" type="ORF">H9890_00070</name>
</gene>
<dbReference type="CDD" id="cd03215">
    <property type="entry name" value="ABC_Carb_Monos_II"/>
    <property type="match status" value="1"/>
</dbReference>
<keyword evidence="3" id="KW-0677">Repeat</keyword>
<protein>
    <submittedName>
        <fullName evidence="9">Sugar ABC transporter ATP-binding protein</fullName>
    </submittedName>
</protein>
<evidence type="ECO:0000256" key="3">
    <source>
        <dbReference type="ARBA" id="ARBA00022737"/>
    </source>
</evidence>